<comment type="caution">
    <text evidence="2">The sequence shown here is derived from an EMBL/GenBank/DDBJ whole genome shotgun (WGS) entry which is preliminary data.</text>
</comment>
<dbReference type="Proteomes" id="UP000886998">
    <property type="component" value="Unassembled WGS sequence"/>
</dbReference>
<feature type="compositionally biased region" description="Basic residues" evidence="1">
    <location>
        <begin position="20"/>
        <end position="35"/>
    </location>
</feature>
<gene>
    <name evidence="2" type="ORF">TNIN_213961</name>
</gene>
<proteinExistence type="predicted"/>
<dbReference type="EMBL" id="BMAV01010021">
    <property type="protein sequence ID" value="GFY54780.1"/>
    <property type="molecule type" value="Genomic_DNA"/>
</dbReference>
<keyword evidence="3" id="KW-1185">Reference proteome</keyword>
<evidence type="ECO:0000256" key="1">
    <source>
        <dbReference type="SAM" id="MobiDB-lite"/>
    </source>
</evidence>
<feature type="region of interest" description="Disordered" evidence="1">
    <location>
        <begin position="1"/>
        <end position="44"/>
    </location>
</feature>
<organism evidence="2 3">
    <name type="scientific">Trichonephila inaurata madagascariensis</name>
    <dbReference type="NCBI Taxonomy" id="2747483"/>
    <lineage>
        <taxon>Eukaryota</taxon>
        <taxon>Metazoa</taxon>
        <taxon>Ecdysozoa</taxon>
        <taxon>Arthropoda</taxon>
        <taxon>Chelicerata</taxon>
        <taxon>Arachnida</taxon>
        <taxon>Araneae</taxon>
        <taxon>Araneomorphae</taxon>
        <taxon>Entelegynae</taxon>
        <taxon>Araneoidea</taxon>
        <taxon>Nephilidae</taxon>
        <taxon>Trichonephila</taxon>
        <taxon>Trichonephila inaurata</taxon>
    </lineage>
</organism>
<name>A0A8X7C417_9ARAC</name>
<protein>
    <submittedName>
        <fullName evidence="2">Uncharacterized protein</fullName>
    </submittedName>
</protein>
<evidence type="ECO:0000313" key="2">
    <source>
        <dbReference type="EMBL" id="GFY54780.1"/>
    </source>
</evidence>
<accession>A0A8X7C417</accession>
<evidence type="ECO:0000313" key="3">
    <source>
        <dbReference type="Proteomes" id="UP000886998"/>
    </source>
</evidence>
<reference evidence="2" key="1">
    <citation type="submission" date="2020-08" db="EMBL/GenBank/DDBJ databases">
        <title>Multicomponent nature underlies the extraordinary mechanical properties of spider dragline silk.</title>
        <authorList>
            <person name="Kono N."/>
            <person name="Nakamura H."/>
            <person name="Mori M."/>
            <person name="Yoshida Y."/>
            <person name="Ohtoshi R."/>
            <person name="Malay A.D."/>
            <person name="Moran D.A.P."/>
            <person name="Tomita M."/>
            <person name="Numata K."/>
            <person name="Arakawa K."/>
        </authorList>
    </citation>
    <scope>NUCLEOTIDE SEQUENCE</scope>
</reference>
<dbReference type="AlphaFoldDB" id="A0A8X7C417"/>
<sequence length="89" mass="10101">MGKREASPGVEMHNYLKPKELKKKQKAQHTSRKKSSPSERKSRFSFQVRVGKVVAARLMGKTHSPSEKQFSFFTLCSLSYLIPVSDEAT</sequence>